<dbReference type="Pfam" id="PF16212">
    <property type="entry name" value="PhoLip_ATPase_C"/>
    <property type="match status" value="1"/>
</dbReference>
<comment type="cofactor">
    <cofactor evidence="15">
        <name>Mg(2+)</name>
        <dbReference type="ChEBI" id="CHEBI:18420"/>
    </cofactor>
</comment>
<dbReference type="GO" id="GO:0016887">
    <property type="term" value="F:ATP hydrolysis activity"/>
    <property type="evidence" value="ECO:0007669"/>
    <property type="project" value="InterPro"/>
</dbReference>
<evidence type="ECO:0000256" key="14">
    <source>
        <dbReference type="PIRSR" id="PIRSR606539-2"/>
    </source>
</evidence>
<comment type="caution">
    <text evidence="20">The sequence shown here is derived from an EMBL/GenBank/DDBJ whole genome shotgun (WGS) entry which is preliminary data.</text>
</comment>
<evidence type="ECO:0000313" key="21">
    <source>
        <dbReference type="Proteomes" id="UP001175353"/>
    </source>
</evidence>
<keyword evidence="21" id="KW-1185">Reference proteome</keyword>
<evidence type="ECO:0000256" key="7">
    <source>
        <dbReference type="ARBA" id="ARBA00022842"/>
    </source>
</evidence>
<feature type="binding site" evidence="14">
    <location>
        <position position="626"/>
    </location>
    <ligand>
        <name>ATP</name>
        <dbReference type="ChEBI" id="CHEBI:30616"/>
    </ligand>
</feature>
<dbReference type="SFLD" id="SFLDG00002">
    <property type="entry name" value="C1.7:_P-type_atpase_like"/>
    <property type="match status" value="1"/>
</dbReference>
<evidence type="ECO:0000256" key="5">
    <source>
        <dbReference type="ARBA" id="ARBA00022741"/>
    </source>
</evidence>
<dbReference type="InterPro" id="IPR001757">
    <property type="entry name" value="P_typ_ATPase"/>
</dbReference>
<dbReference type="SUPFAM" id="SSF81665">
    <property type="entry name" value="Calcium ATPase, transmembrane domain M"/>
    <property type="match status" value="1"/>
</dbReference>
<evidence type="ECO:0000256" key="1">
    <source>
        <dbReference type="ARBA" id="ARBA00004141"/>
    </source>
</evidence>
<dbReference type="GO" id="GO:0032456">
    <property type="term" value="P:endocytic recycling"/>
    <property type="evidence" value="ECO:0007669"/>
    <property type="project" value="TreeGrafter"/>
</dbReference>
<feature type="transmembrane region" description="Helical" evidence="16">
    <location>
        <begin position="1147"/>
        <end position="1167"/>
    </location>
</feature>
<feature type="binding site" evidence="14">
    <location>
        <position position="472"/>
    </location>
    <ligand>
        <name>ATP</name>
        <dbReference type="ChEBI" id="CHEBI:30616"/>
    </ligand>
</feature>
<feature type="binding site" evidence="15">
    <location>
        <position position="1007"/>
    </location>
    <ligand>
        <name>Mg(2+)</name>
        <dbReference type="ChEBI" id="CHEBI:18420"/>
    </ligand>
</feature>
<dbReference type="InterPro" id="IPR032630">
    <property type="entry name" value="P_typ_ATPase_c"/>
</dbReference>
<dbReference type="InterPro" id="IPR036412">
    <property type="entry name" value="HAD-like_sf"/>
</dbReference>
<dbReference type="SFLD" id="SFLDS00003">
    <property type="entry name" value="Haloacid_Dehalogenase"/>
    <property type="match status" value="1"/>
</dbReference>
<evidence type="ECO:0000256" key="2">
    <source>
        <dbReference type="ARBA" id="ARBA00008109"/>
    </source>
</evidence>
<feature type="binding site" evidence="14">
    <location>
        <position position="894"/>
    </location>
    <ligand>
        <name>ATP</name>
        <dbReference type="ChEBI" id="CHEBI:30616"/>
    </ligand>
</feature>
<feature type="transmembrane region" description="Helical" evidence="16">
    <location>
        <begin position="1179"/>
        <end position="1197"/>
    </location>
</feature>
<evidence type="ECO:0000256" key="12">
    <source>
        <dbReference type="ARBA" id="ARBA00049128"/>
    </source>
</evidence>
<feature type="region of interest" description="Disordered" evidence="17">
    <location>
        <begin position="726"/>
        <end position="756"/>
    </location>
</feature>
<comment type="catalytic activity">
    <reaction evidence="11 16">
        <text>ATP + H2O + phospholipidSide 1 = ADP + phosphate + phospholipidSide 2.</text>
        <dbReference type="EC" id="7.6.2.1"/>
    </reaction>
</comment>
<dbReference type="Gene3D" id="3.40.1110.10">
    <property type="entry name" value="Calcium-transporting ATPase, cytoplasmic domain N"/>
    <property type="match status" value="2"/>
</dbReference>
<keyword evidence="6 14" id="KW-0067">ATP-binding</keyword>
<feature type="binding site" evidence="14">
    <location>
        <position position="1011"/>
    </location>
    <ligand>
        <name>ATP</name>
        <dbReference type="ChEBI" id="CHEBI:30616"/>
    </ligand>
</feature>
<feature type="binding site" evidence="14">
    <location>
        <position position="471"/>
    </location>
    <ligand>
        <name>ATP</name>
        <dbReference type="ChEBI" id="CHEBI:30616"/>
    </ligand>
</feature>
<evidence type="ECO:0000259" key="19">
    <source>
        <dbReference type="Pfam" id="PF16212"/>
    </source>
</evidence>
<evidence type="ECO:0000256" key="10">
    <source>
        <dbReference type="ARBA" id="ARBA00023136"/>
    </source>
</evidence>
<evidence type="ECO:0000256" key="17">
    <source>
        <dbReference type="SAM" id="MobiDB-lite"/>
    </source>
</evidence>
<dbReference type="Pfam" id="PF13246">
    <property type="entry name" value="Cation_ATPase"/>
    <property type="match status" value="1"/>
</dbReference>
<comment type="catalytic activity">
    <reaction evidence="12">
        <text>a 1,2-diacyl-sn-glycero-3-phosphoethanolamine(out) + ATP + H2O = a 1,2-diacyl-sn-glycero-3-phosphoethanolamine(in) + ADP + phosphate + H(+)</text>
        <dbReference type="Rhea" id="RHEA:66132"/>
        <dbReference type="ChEBI" id="CHEBI:15377"/>
        <dbReference type="ChEBI" id="CHEBI:15378"/>
        <dbReference type="ChEBI" id="CHEBI:30616"/>
        <dbReference type="ChEBI" id="CHEBI:43474"/>
        <dbReference type="ChEBI" id="CHEBI:64612"/>
        <dbReference type="ChEBI" id="CHEBI:456216"/>
    </reaction>
    <physiologicalReaction direction="left-to-right" evidence="12">
        <dbReference type="Rhea" id="RHEA:66133"/>
    </physiologicalReaction>
</comment>
<dbReference type="EMBL" id="JAUJLE010000050">
    <property type="protein sequence ID" value="KAK0996151.1"/>
    <property type="molecule type" value="Genomic_DNA"/>
</dbReference>
<dbReference type="Pfam" id="PF00702">
    <property type="entry name" value="Hydrolase"/>
    <property type="match status" value="1"/>
</dbReference>
<feature type="domain" description="P-type ATPase N-terminal" evidence="18">
    <location>
        <begin position="89"/>
        <end position="146"/>
    </location>
</feature>
<dbReference type="InterPro" id="IPR023298">
    <property type="entry name" value="ATPase_P-typ_TM_dom_sf"/>
</dbReference>
<sequence length="1322" mass="148733">MSATPAHDVDEEGEKGAVRSSTKGAKRSREDGVKSWFDRRVKQPADLLYQRYMYFVELVLRRKPLAPSKNGRHIPLRVVHETPLLDERRGRSYISNSVVSGRYTIWDFLPKQFWFQCTRLHNFYFLCIGIPQTIPGLSTTGSYTTILPLTFFLLLTICKEGWDDMKRHKMDKVENNQDATVLRKRQAAVDGVASSRGLARTLSLSGMLPWASKMANDVVDEVLEGDEDVDLQWAKVRWRDMKVGDVVKLRRDEAVPADLALLYADGEDGIANISGIKKCAADFVCEDPNRNLYDFNGRVTIDDITIPLTLSEVLYRGTTLRNTTYAIGLVLNTGEECRIRMNSHNRPAAKKPRLERYANQVVLFLIGYVVILSVGVSMGYVIWHQHLEVRAWYLNNAYVDFGQIIVGFLIMFNNVIPLSLFVSLEIVKIGQMILVHNDKEMYDEETNTPMVCNTNTILENLGQVSYVLSDKTGTLTENVMKFRGMSVAGLATTHGTEPTGRDGSLDVRRTSECALTQKDLTGLMSEQKVSITVEQRDLGPLETGARQDGRPSLQQRPSSDVPRRSVQGTDSFVSTAELMRYITDHPSAAISLKARDLVLAMALCHTALPETTKDGTINFQASSPDELALLEAAQDLGYLMMQRSSHSIKLHRSDADGQQNREVYEVLDVIEFSSQRKRMSIIVRCPDGRIWLLCKGADSVIVPRLQQAALASRQSHEVRRSLQAEREQFRRSEQMTPRNSFGVRPSMTSRRRGSMEIRRDPAVEHARLEVPGGERTGKPYLRRLQGFAVADDATVFSRCFKHMDDFAMQGLRTLLFAHKTISPSEYAGWKKLYQDATTSLTGRQERIEATADTIEQGFDLLGASAIEDKLQKGVPETIEKLRRANIKIWMLTGDKRETAINIAHSAQICKPESDLFVLDSAKGGLEAQLRDAAMLYRDAIGVHSVLVIDGHTLSQVDAEQDLKQIFYDLIPLVDSVICCRASPSQKAGIVKAIRSRIPSALTLAIGDGANDIAMIQACHVGVGISGKEGLQAARVADYSISQFRFLQRLLLVHGRWNYVRTAKFITWTLWKEFWFYLMQALYQHHNGYTGTSLYENASLTVLNTLFTSLCVIVPGIFEQDLKAETLLAVPELYVYGQKNKGLNLPYYLQWVLLAVSESMIVWFLTWASYGHFAQMSDNGLFALGNLLFTEGVVFTNYKLLVLETHYKTVIVGISFLITVGGWWAWQGFLSHAYSTNISPYDVKGGFTSTFGNDPNWWLTLIVVLAVLTVMELGYKSIKQSLLVAGLWPVWRLFGGRARRDADELDVGLWQAMEKEPEMRRGL</sequence>
<evidence type="ECO:0000256" key="6">
    <source>
        <dbReference type="ARBA" id="ARBA00022840"/>
    </source>
</evidence>
<dbReference type="PRINTS" id="PR00119">
    <property type="entry name" value="CATATPASE"/>
</dbReference>
<feature type="binding site" evidence="14">
    <location>
        <position position="980"/>
    </location>
    <ligand>
        <name>ATP</name>
        <dbReference type="ChEBI" id="CHEBI:30616"/>
    </ligand>
</feature>
<evidence type="ECO:0000256" key="9">
    <source>
        <dbReference type="ARBA" id="ARBA00022989"/>
    </source>
</evidence>
<keyword evidence="9 16" id="KW-1133">Transmembrane helix</keyword>
<dbReference type="SUPFAM" id="SSF56784">
    <property type="entry name" value="HAD-like"/>
    <property type="match status" value="1"/>
</dbReference>
<proteinExistence type="inferred from homology"/>
<feature type="binding site" evidence="14">
    <location>
        <position position="1010"/>
    </location>
    <ligand>
        <name>ATP</name>
        <dbReference type="ChEBI" id="CHEBI:30616"/>
    </ligand>
</feature>
<feature type="binding site" evidence="14">
    <location>
        <position position="470"/>
    </location>
    <ligand>
        <name>ATP</name>
        <dbReference type="ChEBI" id="CHEBI:30616"/>
    </ligand>
</feature>
<dbReference type="SUPFAM" id="SSF81653">
    <property type="entry name" value="Calcium ATPase, transduction domain A"/>
    <property type="match status" value="1"/>
</dbReference>
<feature type="binding site" evidence="14">
    <location>
        <position position="672"/>
    </location>
    <ligand>
        <name>ATP</name>
        <dbReference type="ChEBI" id="CHEBI:30616"/>
    </ligand>
</feature>
<comment type="similarity">
    <text evidence="2 16">Belongs to the cation transport ATPase (P-type) (TC 3.A.3) family. Type IV subfamily.</text>
</comment>
<dbReference type="EC" id="7.6.2.1" evidence="16"/>
<keyword evidence="8 16" id="KW-1278">Translocase</keyword>
<evidence type="ECO:0000256" key="15">
    <source>
        <dbReference type="PIRSR" id="PIRSR606539-3"/>
    </source>
</evidence>
<reference evidence="20" key="1">
    <citation type="submission" date="2023-06" db="EMBL/GenBank/DDBJ databases">
        <title>Black Yeasts Isolated from many extreme environments.</title>
        <authorList>
            <person name="Coleine C."/>
            <person name="Stajich J.E."/>
            <person name="Selbmann L."/>
        </authorList>
    </citation>
    <scope>NUCLEOTIDE SEQUENCE</scope>
    <source>
        <strain evidence="20">CCFEE 5200</strain>
    </source>
</reference>
<feature type="binding site" evidence="15">
    <location>
        <position position="470"/>
    </location>
    <ligand>
        <name>Mg(2+)</name>
        <dbReference type="ChEBI" id="CHEBI:18420"/>
    </ligand>
</feature>
<dbReference type="InterPro" id="IPR018303">
    <property type="entry name" value="ATPase_P-typ_P_site"/>
</dbReference>
<feature type="transmembrane region" description="Helical" evidence="16">
    <location>
        <begin position="1209"/>
        <end position="1225"/>
    </location>
</feature>
<feature type="compositionally biased region" description="Basic and acidic residues" evidence="17">
    <location>
        <begin position="534"/>
        <end position="549"/>
    </location>
</feature>
<feature type="transmembrane region" description="Helical" evidence="16">
    <location>
        <begin position="403"/>
        <end position="424"/>
    </location>
</feature>
<dbReference type="InterPro" id="IPR008250">
    <property type="entry name" value="ATPase_P-typ_transduc_dom_A_sf"/>
</dbReference>
<dbReference type="InterPro" id="IPR032631">
    <property type="entry name" value="P-type_ATPase_N"/>
</dbReference>
<feature type="binding site" evidence="14">
    <location>
        <position position="986"/>
    </location>
    <ligand>
        <name>ATP</name>
        <dbReference type="ChEBI" id="CHEBI:30616"/>
    </ligand>
</feature>
<feature type="binding site" evidence="14">
    <location>
        <position position="812"/>
    </location>
    <ligand>
        <name>ATP</name>
        <dbReference type="ChEBI" id="CHEBI:30616"/>
    </ligand>
</feature>
<evidence type="ECO:0000256" key="16">
    <source>
        <dbReference type="RuleBase" id="RU362033"/>
    </source>
</evidence>
<dbReference type="InterPro" id="IPR006539">
    <property type="entry name" value="P-type_ATPase_IV"/>
</dbReference>
<feature type="binding site" evidence="14">
    <location>
        <position position="695"/>
    </location>
    <ligand>
        <name>ATP</name>
        <dbReference type="ChEBI" id="CHEBI:30616"/>
    </ligand>
</feature>
<keyword evidence="5 14" id="KW-0547">Nucleotide-binding</keyword>
<dbReference type="InterPro" id="IPR023214">
    <property type="entry name" value="HAD_sf"/>
</dbReference>
<feature type="region of interest" description="Disordered" evidence="17">
    <location>
        <begin position="534"/>
        <end position="569"/>
    </location>
</feature>
<feature type="domain" description="P-type ATPase C-terminal" evidence="19">
    <location>
        <begin position="1033"/>
        <end position="1281"/>
    </location>
</feature>
<dbReference type="Proteomes" id="UP001175353">
    <property type="component" value="Unassembled WGS sequence"/>
</dbReference>
<feature type="active site" description="4-aspartylphosphate intermediate" evidence="13">
    <location>
        <position position="470"/>
    </location>
</feature>
<dbReference type="GO" id="GO:0140326">
    <property type="term" value="F:ATPase-coupled intramembrane lipid transporter activity"/>
    <property type="evidence" value="ECO:0007669"/>
    <property type="project" value="UniProtKB-EC"/>
</dbReference>
<accession>A0AAN6KPV0</accession>
<feature type="transmembrane region" description="Helical" evidence="16">
    <location>
        <begin position="361"/>
        <end position="383"/>
    </location>
</feature>
<feature type="binding site" evidence="15">
    <location>
        <position position="472"/>
    </location>
    <ligand>
        <name>Mg(2+)</name>
        <dbReference type="ChEBI" id="CHEBI:18420"/>
    </ligand>
</feature>
<dbReference type="NCBIfam" id="TIGR01652">
    <property type="entry name" value="ATPase-Plipid"/>
    <property type="match status" value="2"/>
</dbReference>
<dbReference type="InterPro" id="IPR023299">
    <property type="entry name" value="ATPase_P-typ_cyto_dom_N"/>
</dbReference>
<gene>
    <name evidence="20" type="primary">DNF3_5</name>
    <name evidence="20" type="ORF">LTR91_007124</name>
</gene>
<dbReference type="Gene3D" id="2.70.150.10">
    <property type="entry name" value="Calcium-transporting ATPase, cytoplasmic transduction domain A"/>
    <property type="match status" value="1"/>
</dbReference>
<evidence type="ECO:0000313" key="20">
    <source>
        <dbReference type="EMBL" id="KAK0996151.1"/>
    </source>
</evidence>
<keyword evidence="3 16" id="KW-0812">Transmembrane</keyword>
<comment type="subcellular location">
    <subcellularLocation>
        <location evidence="1 16">Membrane</location>
        <topology evidence="1 16">Multi-pass membrane protein</topology>
    </subcellularLocation>
</comment>
<dbReference type="Gene3D" id="3.40.50.1000">
    <property type="entry name" value="HAD superfamily/HAD-like"/>
    <property type="match status" value="1"/>
</dbReference>
<feature type="binding site" evidence="14">
    <location>
        <position position="892"/>
    </location>
    <ligand>
        <name>ATP</name>
        <dbReference type="ChEBI" id="CHEBI:30616"/>
    </ligand>
</feature>
<evidence type="ECO:0000259" key="18">
    <source>
        <dbReference type="Pfam" id="PF16209"/>
    </source>
</evidence>
<dbReference type="PANTHER" id="PTHR24092">
    <property type="entry name" value="PROBABLE PHOSPHOLIPID-TRANSPORTING ATPASE"/>
    <property type="match status" value="1"/>
</dbReference>
<dbReference type="GO" id="GO:0005524">
    <property type="term" value="F:ATP binding"/>
    <property type="evidence" value="ECO:0007669"/>
    <property type="project" value="UniProtKB-UniRule"/>
</dbReference>
<protein>
    <recommendedName>
        <fullName evidence="16">Phospholipid-transporting ATPase</fullName>
        <ecNumber evidence="16">7.6.2.1</ecNumber>
    </recommendedName>
</protein>
<dbReference type="GO" id="GO:0045332">
    <property type="term" value="P:phospholipid translocation"/>
    <property type="evidence" value="ECO:0007669"/>
    <property type="project" value="TreeGrafter"/>
</dbReference>
<keyword evidence="10 16" id="KW-0472">Membrane</keyword>
<evidence type="ECO:0000256" key="11">
    <source>
        <dbReference type="ARBA" id="ARBA00034036"/>
    </source>
</evidence>
<feature type="binding site" evidence="14">
    <location>
        <position position="893"/>
    </location>
    <ligand>
        <name>ATP</name>
        <dbReference type="ChEBI" id="CHEBI:30616"/>
    </ligand>
</feature>
<keyword evidence="7 15" id="KW-0460">Magnesium</keyword>
<dbReference type="SUPFAM" id="SSF81660">
    <property type="entry name" value="Metal cation-transporting ATPase, ATP-binding domain N"/>
    <property type="match status" value="1"/>
</dbReference>
<evidence type="ECO:0000256" key="8">
    <source>
        <dbReference type="ARBA" id="ARBA00022967"/>
    </source>
</evidence>
<keyword evidence="4 15" id="KW-0479">Metal-binding</keyword>
<evidence type="ECO:0000256" key="3">
    <source>
        <dbReference type="ARBA" id="ARBA00022692"/>
    </source>
</evidence>
<dbReference type="GO" id="GO:0005886">
    <property type="term" value="C:plasma membrane"/>
    <property type="evidence" value="ECO:0007669"/>
    <property type="project" value="TreeGrafter"/>
</dbReference>
<feature type="transmembrane region" description="Helical" evidence="16">
    <location>
        <begin position="1256"/>
        <end position="1274"/>
    </location>
</feature>
<feature type="binding site" evidence="15">
    <location>
        <position position="1011"/>
    </location>
    <ligand>
        <name>Mg(2+)</name>
        <dbReference type="ChEBI" id="CHEBI:18420"/>
    </ligand>
</feature>
<dbReference type="PANTHER" id="PTHR24092:SF174">
    <property type="entry name" value="PHOSPHOLIPID-TRANSPORTING ATPASE DNF3-RELATED"/>
    <property type="match status" value="1"/>
</dbReference>
<dbReference type="GO" id="GO:0005802">
    <property type="term" value="C:trans-Golgi network"/>
    <property type="evidence" value="ECO:0007669"/>
    <property type="project" value="TreeGrafter"/>
</dbReference>
<dbReference type="GO" id="GO:0000287">
    <property type="term" value="F:magnesium ion binding"/>
    <property type="evidence" value="ECO:0007669"/>
    <property type="project" value="UniProtKB-UniRule"/>
</dbReference>
<dbReference type="PROSITE" id="PS00154">
    <property type="entry name" value="ATPASE_E1_E2"/>
    <property type="match status" value="1"/>
</dbReference>
<organism evidence="20 21">
    <name type="scientific">Friedmanniomyces endolithicus</name>
    <dbReference type="NCBI Taxonomy" id="329885"/>
    <lineage>
        <taxon>Eukaryota</taxon>
        <taxon>Fungi</taxon>
        <taxon>Dikarya</taxon>
        <taxon>Ascomycota</taxon>
        <taxon>Pezizomycotina</taxon>
        <taxon>Dothideomycetes</taxon>
        <taxon>Dothideomycetidae</taxon>
        <taxon>Mycosphaerellales</taxon>
        <taxon>Teratosphaeriaceae</taxon>
        <taxon>Friedmanniomyces</taxon>
    </lineage>
</organism>
<dbReference type="InterPro" id="IPR044492">
    <property type="entry name" value="P_typ_ATPase_HD_dom"/>
</dbReference>
<evidence type="ECO:0000256" key="13">
    <source>
        <dbReference type="PIRSR" id="PIRSR606539-1"/>
    </source>
</evidence>
<dbReference type="SFLD" id="SFLDF00027">
    <property type="entry name" value="p-type_atpase"/>
    <property type="match status" value="1"/>
</dbReference>
<name>A0AAN6KPV0_9PEZI</name>
<dbReference type="Pfam" id="PF16209">
    <property type="entry name" value="PhoLip_ATPase_N"/>
    <property type="match status" value="1"/>
</dbReference>
<feature type="transmembrane region" description="Helical" evidence="16">
    <location>
        <begin position="141"/>
        <end position="162"/>
    </location>
</feature>
<dbReference type="FunFam" id="3.40.50.1000:FF:000172">
    <property type="entry name" value="Phospholipid-transporting ATPase"/>
    <property type="match status" value="1"/>
</dbReference>
<dbReference type="GO" id="GO:0006892">
    <property type="term" value="P:post-Golgi vesicle-mediated transport"/>
    <property type="evidence" value="ECO:0007669"/>
    <property type="project" value="TreeGrafter"/>
</dbReference>
<evidence type="ECO:0000256" key="4">
    <source>
        <dbReference type="ARBA" id="ARBA00022723"/>
    </source>
</evidence>
<dbReference type="NCBIfam" id="TIGR01494">
    <property type="entry name" value="ATPase_P-type"/>
    <property type="match status" value="1"/>
</dbReference>
<feature type="region of interest" description="Disordered" evidence="17">
    <location>
        <begin position="1"/>
        <end position="28"/>
    </location>
</feature>